<dbReference type="PANTHER" id="PTHR30349">
    <property type="entry name" value="PHAGE INTEGRASE-RELATED"/>
    <property type="match status" value="1"/>
</dbReference>
<comment type="caution">
    <text evidence="5">The sequence shown here is derived from an EMBL/GenBank/DDBJ whole genome shotgun (WGS) entry which is preliminary data.</text>
</comment>
<organism evidence="5 6">
    <name type="scientific">Chryseobacterium oryctis</name>
    <dbReference type="NCBI Taxonomy" id="2952618"/>
    <lineage>
        <taxon>Bacteria</taxon>
        <taxon>Pseudomonadati</taxon>
        <taxon>Bacteroidota</taxon>
        <taxon>Flavobacteriia</taxon>
        <taxon>Flavobacteriales</taxon>
        <taxon>Weeksellaceae</taxon>
        <taxon>Chryseobacterium group</taxon>
        <taxon>Chryseobacterium</taxon>
    </lineage>
</organism>
<name>A0ABT3HST9_9FLAO</name>
<gene>
    <name evidence="5" type="ORF">OH806_16370</name>
</gene>
<feature type="domain" description="Tyr recombinase" evidence="4">
    <location>
        <begin position="113"/>
        <end position="275"/>
    </location>
</feature>
<keyword evidence="3" id="KW-0233">DNA recombination</keyword>
<dbReference type="Proteomes" id="UP001163719">
    <property type="component" value="Unassembled WGS sequence"/>
</dbReference>
<evidence type="ECO:0000256" key="3">
    <source>
        <dbReference type="ARBA" id="ARBA00023172"/>
    </source>
</evidence>
<evidence type="ECO:0000313" key="5">
    <source>
        <dbReference type="EMBL" id="MCW3162848.1"/>
    </source>
</evidence>
<dbReference type="RefSeq" id="WP_264744763.1">
    <property type="nucleotide sequence ID" value="NZ_JAPDHV010000011.1"/>
</dbReference>
<evidence type="ECO:0000259" key="4">
    <source>
        <dbReference type="PROSITE" id="PS51898"/>
    </source>
</evidence>
<dbReference type="InterPro" id="IPR011010">
    <property type="entry name" value="DNA_brk_join_enz"/>
</dbReference>
<keyword evidence="2" id="KW-0238">DNA-binding</keyword>
<dbReference type="EMBL" id="JAPDHV010000011">
    <property type="protein sequence ID" value="MCW3162848.1"/>
    <property type="molecule type" value="Genomic_DNA"/>
</dbReference>
<dbReference type="Pfam" id="PF00589">
    <property type="entry name" value="Phage_integrase"/>
    <property type="match status" value="1"/>
</dbReference>
<comment type="similarity">
    <text evidence="1">Belongs to the 'phage' integrase family.</text>
</comment>
<proteinExistence type="inferred from homology"/>
<accession>A0ABT3HST9</accession>
<dbReference type="PROSITE" id="PS51898">
    <property type="entry name" value="TYR_RECOMBINASE"/>
    <property type="match status" value="1"/>
</dbReference>
<dbReference type="PANTHER" id="PTHR30349:SF41">
    <property type="entry name" value="INTEGRASE_RECOMBINASE PROTEIN MJ0367-RELATED"/>
    <property type="match status" value="1"/>
</dbReference>
<dbReference type="InterPro" id="IPR002104">
    <property type="entry name" value="Integrase_catalytic"/>
</dbReference>
<dbReference type="SUPFAM" id="SSF56349">
    <property type="entry name" value="DNA breaking-rejoining enzymes"/>
    <property type="match status" value="1"/>
</dbReference>
<protein>
    <submittedName>
        <fullName evidence="5">Tyrosine-type recombinase/integrase</fullName>
    </submittedName>
</protein>
<evidence type="ECO:0000256" key="1">
    <source>
        <dbReference type="ARBA" id="ARBA00008857"/>
    </source>
</evidence>
<dbReference type="InterPro" id="IPR013762">
    <property type="entry name" value="Integrase-like_cat_sf"/>
</dbReference>
<dbReference type="InterPro" id="IPR050090">
    <property type="entry name" value="Tyrosine_recombinase_XerCD"/>
</dbReference>
<reference evidence="5" key="1">
    <citation type="submission" date="2022-10" db="EMBL/GenBank/DDBJ databases">
        <title>Chryseobacterium babae sp. nov. isolated from the gut of the beetle Oryctes rhinoceros, and Chryseobacterium kimseyorum sp. nov., isolated from a stick insect rearing cage.</title>
        <authorList>
            <person name="Shelomi M."/>
            <person name="Han C.-J."/>
            <person name="Chen W.-M."/>
            <person name="Chen H.-K."/>
            <person name="Liaw S.-J."/>
            <person name="Muhle E."/>
            <person name="Clermont D."/>
        </authorList>
    </citation>
    <scope>NUCLEOTIDE SEQUENCE</scope>
    <source>
        <strain evidence="5">WLa1L2M3</strain>
    </source>
</reference>
<evidence type="ECO:0000313" key="6">
    <source>
        <dbReference type="Proteomes" id="UP001163719"/>
    </source>
</evidence>
<evidence type="ECO:0000256" key="2">
    <source>
        <dbReference type="ARBA" id="ARBA00023125"/>
    </source>
</evidence>
<dbReference type="Gene3D" id="1.10.443.10">
    <property type="entry name" value="Intergrase catalytic core"/>
    <property type="match status" value="1"/>
</dbReference>
<sequence>MSEKIQNNAKAKQSYMENFRRYLELRNYQKKNVKRIVAIAKEYEEYREKGNLPKEYISYLKLRKNKNNPEKLLSNGTINNYLTALKLYRNYRKNIKRKETDILFCKSLKTYIPKIEIVSPEEIQSLFEATLNTRDKAVLCCLYYLGLRAGEAAELLLEDVDLENQKVLVRKSKTGYQREIPIHSKALEIFEEYVKERIPKGECFLQGLKGNLTPSGIEFIIEKIAEKSKIKKRIYPHLLRHSIATHLLKNGMELKKVSTFLGHRSLESTQRYTHL</sequence>
<keyword evidence="6" id="KW-1185">Reference proteome</keyword>